<feature type="compositionally biased region" description="Basic and acidic residues" evidence="1">
    <location>
        <begin position="183"/>
        <end position="254"/>
    </location>
</feature>
<protein>
    <submittedName>
        <fullName evidence="2">Uncharacterized protein</fullName>
    </submittedName>
</protein>
<evidence type="ECO:0000313" key="2">
    <source>
        <dbReference type="EMBL" id="KUI68610.1"/>
    </source>
</evidence>
<reference evidence="2" key="1">
    <citation type="submission" date="2014-12" db="EMBL/GenBank/DDBJ databases">
        <title>Genome Sequence of Valsa Canker Pathogens Uncovers a Specific Adaption of Colonization on Woody Bark.</title>
        <authorList>
            <person name="Yin Z."/>
            <person name="Liu H."/>
            <person name="Gao X."/>
            <person name="Li Z."/>
            <person name="Song N."/>
            <person name="Ke X."/>
            <person name="Dai Q."/>
            <person name="Wu Y."/>
            <person name="Sun Y."/>
            <person name="Xu J.-R."/>
            <person name="Kang Z.K."/>
            <person name="Wang L."/>
            <person name="Huang L."/>
        </authorList>
    </citation>
    <scope>NUCLEOTIDE SEQUENCE [LARGE SCALE GENOMIC DNA]</scope>
    <source>
        <strain evidence="2">03-8</strain>
    </source>
</reference>
<proteinExistence type="predicted"/>
<accession>A0A194VXS7</accession>
<sequence>MLRPRLGVVTGKASSFTGASEFLRDIYTYLYPIYSKVQQDSPLKHSPNKSSHQTTTMDFINKFKHGDDKEEEDKPKYADSSVQTGETQTLSHDPPRHDAEEPSRDFLGKLIGGSGHHHSHDHKEAGDTDKKRHSFLEKLGRKEDREKKQLELEKRELELKYELERVEKEKKDNEGFFDRLKDKFDGDIDKERAQHEQEEDDKPSFFDKITGKEEREKKAAELDREEAEIRAEMAKIAQEKKENQDLLQRIKDHLDGDDDEEEKKKLKEDKPSFFDKITGKAEEEERRRKEEENKHAFKKLTDRLNEGMGGGRKAEEQEDLLDKTIDAIQQYVLLEGPQQQESCLEQIKDKQIAQFIRNQLHLKKEKEDE</sequence>
<organism evidence="2 3">
    <name type="scientific">Cytospora mali</name>
    <name type="common">Apple Valsa canker fungus</name>
    <name type="synonym">Valsa mali</name>
    <dbReference type="NCBI Taxonomy" id="578113"/>
    <lineage>
        <taxon>Eukaryota</taxon>
        <taxon>Fungi</taxon>
        <taxon>Dikarya</taxon>
        <taxon>Ascomycota</taxon>
        <taxon>Pezizomycotina</taxon>
        <taxon>Sordariomycetes</taxon>
        <taxon>Sordariomycetidae</taxon>
        <taxon>Diaporthales</taxon>
        <taxon>Cytosporaceae</taxon>
        <taxon>Cytospora</taxon>
    </lineage>
</organism>
<name>A0A194VXS7_CYTMA</name>
<dbReference type="PANTHER" id="PTHR40462:SF1">
    <property type="entry name" value="EXPRESSED PROTEIN"/>
    <property type="match status" value="1"/>
</dbReference>
<gene>
    <name evidence="2" type="ORF">VM1G_04707</name>
</gene>
<keyword evidence="3" id="KW-1185">Reference proteome</keyword>
<feature type="region of interest" description="Disordered" evidence="1">
    <location>
        <begin position="183"/>
        <end position="317"/>
    </location>
</feature>
<feature type="compositionally biased region" description="Basic and acidic residues" evidence="1">
    <location>
        <begin position="64"/>
        <end position="77"/>
    </location>
</feature>
<feature type="compositionally biased region" description="Polar residues" evidence="1">
    <location>
        <begin position="80"/>
        <end position="91"/>
    </location>
</feature>
<feature type="compositionally biased region" description="Polar residues" evidence="1">
    <location>
        <begin position="48"/>
        <end position="58"/>
    </location>
</feature>
<dbReference type="Proteomes" id="UP000078559">
    <property type="component" value="Chromosome 4"/>
</dbReference>
<feature type="region of interest" description="Disordered" evidence="1">
    <location>
        <begin position="39"/>
        <end position="148"/>
    </location>
</feature>
<feature type="compositionally biased region" description="Basic and acidic residues" evidence="1">
    <location>
        <begin position="93"/>
        <end position="107"/>
    </location>
</feature>
<evidence type="ECO:0000313" key="3">
    <source>
        <dbReference type="Proteomes" id="UP000078559"/>
    </source>
</evidence>
<feature type="compositionally biased region" description="Basic and acidic residues" evidence="1">
    <location>
        <begin position="262"/>
        <end position="305"/>
    </location>
</feature>
<evidence type="ECO:0000256" key="1">
    <source>
        <dbReference type="SAM" id="MobiDB-lite"/>
    </source>
</evidence>
<dbReference type="EMBL" id="CM003101">
    <property type="protein sequence ID" value="KUI68610.1"/>
    <property type="molecule type" value="Genomic_DNA"/>
</dbReference>
<dbReference type="PANTHER" id="PTHR40462">
    <property type="entry name" value="CHROMOSOME 1, WHOLE GENOME SHOTGUN SEQUENCE"/>
    <property type="match status" value="1"/>
</dbReference>
<feature type="compositionally biased region" description="Basic and acidic residues" evidence="1">
    <location>
        <begin position="121"/>
        <end position="148"/>
    </location>
</feature>
<dbReference type="AlphaFoldDB" id="A0A194VXS7"/>
<dbReference type="OrthoDB" id="3050608at2759"/>